<dbReference type="EMBL" id="GL537959">
    <property type="protein sequence ID" value="EFQ85239.1"/>
    <property type="molecule type" value="Genomic_DNA"/>
</dbReference>
<dbReference type="AlphaFoldDB" id="E3S9T9"/>
<accession>E3S9T9</accession>
<dbReference type="OrthoDB" id="10403477at2759"/>
<evidence type="ECO:0000313" key="2">
    <source>
        <dbReference type="Proteomes" id="UP000001067"/>
    </source>
</evidence>
<proteinExistence type="predicted"/>
<organism evidence="2">
    <name type="scientific">Pyrenophora teres f. teres (strain 0-1)</name>
    <name type="common">Barley net blotch fungus</name>
    <name type="synonym">Drechslera teres f. teres</name>
    <dbReference type="NCBI Taxonomy" id="861557"/>
    <lineage>
        <taxon>Eukaryota</taxon>
        <taxon>Fungi</taxon>
        <taxon>Dikarya</taxon>
        <taxon>Ascomycota</taxon>
        <taxon>Pezizomycotina</taxon>
        <taxon>Dothideomycetes</taxon>
        <taxon>Pleosporomycetidae</taxon>
        <taxon>Pleosporales</taxon>
        <taxon>Pleosporineae</taxon>
        <taxon>Pleosporaceae</taxon>
        <taxon>Pyrenophora</taxon>
    </lineage>
</organism>
<evidence type="ECO:0000313" key="1">
    <source>
        <dbReference type="EMBL" id="EFQ85239.1"/>
    </source>
</evidence>
<dbReference type="Proteomes" id="UP000001067">
    <property type="component" value="Unassembled WGS sequence"/>
</dbReference>
<name>E3S9T9_PYRTT</name>
<protein>
    <submittedName>
        <fullName evidence="1">Uncharacterized protein</fullName>
    </submittedName>
</protein>
<dbReference type="HOGENOM" id="CLU_2321550_0_0_1"/>
<gene>
    <name evidence="1" type="ORF">PTT_19833</name>
</gene>
<sequence length="99" mass="10291">MSPASSLHASRPSIAGLGGALDGLTGGLSTLASLWREHITAGTARVKSAVRKASVATLLASDSRCRASMVQIFQVIALALFRTRAMSESLRLFTAYVGA</sequence>
<dbReference type="KEGG" id="pte:PTT_19833"/>
<keyword evidence="2" id="KW-1185">Reference proteome</keyword>
<reference evidence="1 2" key="1">
    <citation type="journal article" date="2010" name="Genome Biol.">
        <title>A first genome assembly of the barley fungal pathogen Pyrenophora teres f. teres.</title>
        <authorList>
            <person name="Ellwood S.R."/>
            <person name="Liu Z."/>
            <person name="Syme R.A."/>
            <person name="Lai Z."/>
            <person name="Hane J.K."/>
            <person name="Keiper F."/>
            <person name="Moffat C.S."/>
            <person name="Oliver R.P."/>
            <person name="Friesen T.L."/>
        </authorList>
    </citation>
    <scope>NUCLEOTIDE SEQUENCE [LARGE SCALE GENOMIC DNA]</scope>
    <source>
        <strain evidence="1 2">0-1</strain>
    </source>
</reference>